<evidence type="ECO:0000313" key="1">
    <source>
        <dbReference type="EMBL" id="KAJ6217514.1"/>
    </source>
</evidence>
<evidence type="ECO:0000313" key="2">
    <source>
        <dbReference type="Proteomes" id="UP001142055"/>
    </source>
</evidence>
<dbReference type="Proteomes" id="UP001142055">
    <property type="component" value="Chromosome 3"/>
</dbReference>
<proteinExistence type="predicted"/>
<accession>A0A9Q0M1T1</accession>
<comment type="caution">
    <text evidence="1">The sequence shown here is derived from an EMBL/GenBank/DDBJ whole genome shotgun (WGS) entry which is preliminary data.</text>
</comment>
<organism evidence="1 2">
    <name type="scientific">Blomia tropicalis</name>
    <name type="common">Mite</name>
    <dbReference type="NCBI Taxonomy" id="40697"/>
    <lineage>
        <taxon>Eukaryota</taxon>
        <taxon>Metazoa</taxon>
        <taxon>Ecdysozoa</taxon>
        <taxon>Arthropoda</taxon>
        <taxon>Chelicerata</taxon>
        <taxon>Arachnida</taxon>
        <taxon>Acari</taxon>
        <taxon>Acariformes</taxon>
        <taxon>Sarcoptiformes</taxon>
        <taxon>Astigmata</taxon>
        <taxon>Glycyphagoidea</taxon>
        <taxon>Echimyopodidae</taxon>
        <taxon>Blomia</taxon>
    </lineage>
</organism>
<keyword evidence="2" id="KW-1185">Reference proteome</keyword>
<dbReference type="EMBL" id="JAPWDV010000003">
    <property type="protein sequence ID" value="KAJ6217514.1"/>
    <property type="molecule type" value="Genomic_DNA"/>
</dbReference>
<protein>
    <submittedName>
        <fullName evidence="1">Uncharacterized protein</fullName>
    </submittedName>
</protein>
<gene>
    <name evidence="1" type="ORF">RDWZM_008671</name>
</gene>
<reference evidence="1" key="1">
    <citation type="submission" date="2022-12" db="EMBL/GenBank/DDBJ databases">
        <title>Genome assemblies of Blomia tropicalis.</title>
        <authorList>
            <person name="Cui Y."/>
        </authorList>
    </citation>
    <scope>NUCLEOTIDE SEQUENCE</scope>
    <source>
        <tissue evidence="1">Adult mites</tissue>
    </source>
</reference>
<dbReference type="AlphaFoldDB" id="A0A9Q0M1T1"/>
<sequence>MTNEIQLKQSFDSLPNGSPNVWSSNDIIDNIIEDQNHYHCNESSKIDSTTSLPQQLQQQQQQPADKWNATNLLSTIDFGNNGKLENVLNQFDNNNIDGFRLGWSPMMMMMGHNGCPMTTMGETVTFHDDMEQLCIRMAEHALEINDESIYS</sequence>
<name>A0A9Q0M1T1_BLOTA</name>